<sequence length="24" mass="2656">MSCSSYQNIVLSQIQSCVPVQPIM</sequence>
<proteinExistence type="predicted"/>
<name>A0A0E9TA42_ANGAN</name>
<organism evidence="1">
    <name type="scientific">Anguilla anguilla</name>
    <name type="common">European freshwater eel</name>
    <name type="synonym">Muraena anguilla</name>
    <dbReference type="NCBI Taxonomy" id="7936"/>
    <lineage>
        <taxon>Eukaryota</taxon>
        <taxon>Metazoa</taxon>
        <taxon>Chordata</taxon>
        <taxon>Craniata</taxon>
        <taxon>Vertebrata</taxon>
        <taxon>Euteleostomi</taxon>
        <taxon>Actinopterygii</taxon>
        <taxon>Neopterygii</taxon>
        <taxon>Teleostei</taxon>
        <taxon>Anguilliformes</taxon>
        <taxon>Anguillidae</taxon>
        <taxon>Anguilla</taxon>
    </lineage>
</organism>
<evidence type="ECO:0000313" key="1">
    <source>
        <dbReference type="EMBL" id="JAH49598.1"/>
    </source>
</evidence>
<dbReference type="EMBL" id="GBXM01058979">
    <property type="protein sequence ID" value="JAH49598.1"/>
    <property type="molecule type" value="Transcribed_RNA"/>
</dbReference>
<protein>
    <submittedName>
        <fullName evidence="1">Uncharacterized protein</fullName>
    </submittedName>
</protein>
<reference evidence="1" key="2">
    <citation type="journal article" date="2015" name="Fish Shellfish Immunol.">
        <title>Early steps in the European eel (Anguilla anguilla)-Vibrio vulnificus interaction in the gills: Role of the RtxA13 toxin.</title>
        <authorList>
            <person name="Callol A."/>
            <person name="Pajuelo D."/>
            <person name="Ebbesson L."/>
            <person name="Teles M."/>
            <person name="MacKenzie S."/>
            <person name="Amaro C."/>
        </authorList>
    </citation>
    <scope>NUCLEOTIDE SEQUENCE</scope>
</reference>
<accession>A0A0E9TA42</accession>
<dbReference type="AlphaFoldDB" id="A0A0E9TA42"/>
<reference evidence="1" key="1">
    <citation type="submission" date="2014-11" db="EMBL/GenBank/DDBJ databases">
        <authorList>
            <person name="Amaro Gonzalez C."/>
        </authorList>
    </citation>
    <scope>NUCLEOTIDE SEQUENCE</scope>
</reference>